<reference evidence="22 23" key="1">
    <citation type="submission" date="2023-11" db="EMBL/GenBank/DDBJ databases">
        <title>Draft genome of Azohydromonas lata strain H1 (DSM1123), a polyhydroxyalkanoate producer.</title>
        <authorList>
            <person name="Traversa D."/>
            <person name="D'Addabbo P."/>
            <person name="Pazzani C."/>
            <person name="Manzari C."/>
            <person name="Chiara M."/>
            <person name="Scrascia M."/>
        </authorList>
    </citation>
    <scope>NUCLEOTIDE SEQUENCE [LARGE SCALE GENOMIC DNA]</scope>
    <source>
        <strain evidence="22 23">H1</strain>
    </source>
</reference>
<evidence type="ECO:0000256" key="11">
    <source>
        <dbReference type="ARBA" id="ARBA00022723"/>
    </source>
</evidence>
<keyword evidence="12 21" id="KW-0547">Nucleotide-binding</keyword>
<protein>
    <recommendedName>
        <fullName evidence="5 21">Diacylglycerol kinase</fullName>
        <ecNumber evidence="4 21">2.7.1.107</ecNumber>
    </recommendedName>
</protein>
<keyword evidence="14 21" id="KW-0067">ATP-binding</keyword>
<comment type="caution">
    <text evidence="21">Lacks conserved residue(s) required for the propagation of feature annotation.</text>
</comment>
<keyword evidence="17 21" id="KW-0443">Lipid metabolism</keyword>
<gene>
    <name evidence="22" type="ORF">SM757_23560</name>
</gene>
<keyword evidence="13 21" id="KW-0418">Kinase</keyword>
<organism evidence="22 23">
    <name type="scientific">Azohydromonas lata</name>
    <dbReference type="NCBI Taxonomy" id="45677"/>
    <lineage>
        <taxon>Bacteria</taxon>
        <taxon>Pseudomonadati</taxon>
        <taxon>Pseudomonadota</taxon>
        <taxon>Betaproteobacteria</taxon>
        <taxon>Burkholderiales</taxon>
        <taxon>Sphaerotilaceae</taxon>
        <taxon>Azohydromonas</taxon>
    </lineage>
</organism>
<dbReference type="CDD" id="cd14264">
    <property type="entry name" value="DAGK_IM"/>
    <property type="match status" value="1"/>
</dbReference>
<comment type="caution">
    <text evidence="22">The sequence shown here is derived from an EMBL/GenBank/DDBJ whole genome shotgun (WGS) entry which is preliminary data.</text>
</comment>
<evidence type="ECO:0000256" key="17">
    <source>
        <dbReference type="ARBA" id="ARBA00023098"/>
    </source>
</evidence>
<keyword evidence="23" id="KW-1185">Reference proteome</keyword>
<evidence type="ECO:0000256" key="21">
    <source>
        <dbReference type="RuleBase" id="RU363065"/>
    </source>
</evidence>
<dbReference type="InterPro" id="IPR033718">
    <property type="entry name" value="DAGK_prok"/>
</dbReference>
<feature type="transmembrane region" description="Helical" evidence="21">
    <location>
        <begin position="100"/>
        <end position="121"/>
    </location>
</feature>
<evidence type="ECO:0000256" key="20">
    <source>
        <dbReference type="ARBA" id="ARBA00023264"/>
    </source>
</evidence>
<dbReference type="PANTHER" id="PTHR34299">
    <property type="entry name" value="DIACYLGLYCEROL KINASE"/>
    <property type="match status" value="1"/>
</dbReference>
<keyword evidence="18 21" id="KW-0472">Membrane</keyword>
<keyword evidence="8 21" id="KW-0997">Cell inner membrane</keyword>
<evidence type="ECO:0000256" key="15">
    <source>
        <dbReference type="ARBA" id="ARBA00022842"/>
    </source>
</evidence>
<comment type="function">
    <text evidence="21">Catalyzes the ATP-dependent phosphorylation of sn-l,2-diacylglycerol (DAG) to phosphatidic acid. Involved in the recycling of diacylglycerol produced as a by-product during membrane-derived oligosaccharide (MDO) biosynthesis.</text>
</comment>
<keyword evidence="19" id="KW-0594">Phospholipid biosynthesis</keyword>
<comment type="similarity">
    <text evidence="3 21">Belongs to the bacterial diacylglycerol kinase family.</text>
</comment>
<keyword evidence="20 21" id="KW-1208">Phospholipid metabolism</keyword>
<dbReference type="GO" id="GO:0004143">
    <property type="term" value="F:ATP-dependent diacylglycerol kinase activity"/>
    <property type="evidence" value="ECO:0007669"/>
    <property type="project" value="UniProtKB-EC"/>
</dbReference>
<evidence type="ECO:0000256" key="7">
    <source>
        <dbReference type="ARBA" id="ARBA00022516"/>
    </source>
</evidence>
<keyword evidence="6" id="KW-1003">Cell membrane</keyword>
<comment type="cofactor">
    <cofactor evidence="1">
        <name>Mg(2+)</name>
        <dbReference type="ChEBI" id="CHEBI:18420"/>
    </cofactor>
</comment>
<comment type="subcellular location">
    <subcellularLocation>
        <location evidence="2 21">Cell inner membrane</location>
        <topology evidence="2 21">Multi-pass membrane protein</topology>
    </subcellularLocation>
</comment>
<evidence type="ECO:0000256" key="2">
    <source>
        <dbReference type="ARBA" id="ARBA00004429"/>
    </source>
</evidence>
<evidence type="ECO:0000256" key="16">
    <source>
        <dbReference type="ARBA" id="ARBA00022989"/>
    </source>
</evidence>
<evidence type="ECO:0000256" key="19">
    <source>
        <dbReference type="ARBA" id="ARBA00023209"/>
    </source>
</evidence>
<dbReference type="InterPro" id="IPR036945">
    <property type="entry name" value="DAGK_sf"/>
</dbReference>
<evidence type="ECO:0000256" key="13">
    <source>
        <dbReference type="ARBA" id="ARBA00022777"/>
    </source>
</evidence>
<keyword evidence="15" id="KW-0460">Magnesium</keyword>
<dbReference type="PANTHER" id="PTHR34299:SF1">
    <property type="entry name" value="DIACYLGLYCEROL KINASE"/>
    <property type="match status" value="1"/>
</dbReference>
<dbReference type="EC" id="2.7.1.107" evidence="4 21"/>
<evidence type="ECO:0000256" key="4">
    <source>
        <dbReference type="ARBA" id="ARBA00012133"/>
    </source>
</evidence>
<comment type="catalytic activity">
    <reaction evidence="21">
        <text>a 1,2-diacyl-sn-glycerol + ATP = a 1,2-diacyl-sn-glycero-3-phosphate + ADP + H(+)</text>
        <dbReference type="Rhea" id="RHEA:10272"/>
        <dbReference type="ChEBI" id="CHEBI:15378"/>
        <dbReference type="ChEBI" id="CHEBI:17815"/>
        <dbReference type="ChEBI" id="CHEBI:30616"/>
        <dbReference type="ChEBI" id="CHEBI:58608"/>
        <dbReference type="ChEBI" id="CHEBI:456216"/>
        <dbReference type="EC" id="2.7.1.107"/>
    </reaction>
</comment>
<accession>A0ABU5IKZ1</accession>
<evidence type="ECO:0000256" key="10">
    <source>
        <dbReference type="ARBA" id="ARBA00022692"/>
    </source>
</evidence>
<dbReference type="Gene3D" id="1.10.287.3610">
    <property type="match status" value="1"/>
</dbReference>
<dbReference type="InterPro" id="IPR000829">
    <property type="entry name" value="DAGK"/>
</dbReference>
<evidence type="ECO:0000256" key="5">
    <source>
        <dbReference type="ARBA" id="ARBA00017575"/>
    </source>
</evidence>
<dbReference type="Proteomes" id="UP001293718">
    <property type="component" value="Unassembled WGS sequence"/>
</dbReference>
<feature type="transmembrane region" description="Helical" evidence="21">
    <location>
        <begin position="59"/>
        <end position="79"/>
    </location>
</feature>
<evidence type="ECO:0000256" key="8">
    <source>
        <dbReference type="ARBA" id="ARBA00022519"/>
    </source>
</evidence>
<keyword evidence="10 21" id="KW-0812">Transmembrane</keyword>
<evidence type="ECO:0000256" key="3">
    <source>
        <dbReference type="ARBA" id="ARBA00005967"/>
    </source>
</evidence>
<evidence type="ECO:0000256" key="9">
    <source>
        <dbReference type="ARBA" id="ARBA00022679"/>
    </source>
</evidence>
<name>A0ABU5IKZ1_9BURK</name>
<evidence type="ECO:0000256" key="18">
    <source>
        <dbReference type="ARBA" id="ARBA00023136"/>
    </source>
</evidence>
<keyword evidence="16 21" id="KW-1133">Transmembrane helix</keyword>
<dbReference type="Pfam" id="PF01219">
    <property type="entry name" value="DAGK_prokar"/>
    <property type="match status" value="1"/>
</dbReference>
<keyword evidence="7" id="KW-0444">Lipid biosynthesis</keyword>
<evidence type="ECO:0000256" key="12">
    <source>
        <dbReference type="ARBA" id="ARBA00022741"/>
    </source>
</evidence>
<sequence length="128" mass="14194">MTNPHKGRTGLDRMMRATRYSMDGLRMAYLGEQAFRQEVWLAAVLLPLGLWLGRTWVETALLLGSVLLVLIVELLNSGIEAAIDRVSLELHDLSKRAKDLASAAVFLSLVLCAMVWLMALWQRLAGGS</sequence>
<keyword evidence="11" id="KW-0479">Metal-binding</keyword>
<evidence type="ECO:0000313" key="23">
    <source>
        <dbReference type="Proteomes" id="UP001293718"/>
    </source>
</evidence>
<dbReference type="EMBL" id="JAXOJX010000046">
    <property type="protein sequence ID" value="MDZ5459562.1"/>
    <property type="molecule type" value="Genomic_DNA"/>
</dbReference>
<evidence type="ECO:0000313" key="22">
    <source>
        <dbReference type="EMBL" id="MDZ5459562.1"/>
    </source>
</evidence>
<evidence type="ECO:0000256" key="14">
    <source>
        <dbReference type="ARBA" id="ARBA00022840"/>
    </source>
</evidence>
<proteinExistence type="inferred from homology"/>
<evidence type="ECO:0000256" key="1">
    <source>
        <dbReference type="ARBA" id="ARBA00001946"/>
    </source>
</evidence>
<keyword evidence="9 21" id="KW-0808">Transferase</keyword>
<evidence type="ECO:0000256" key="6">
    <source>
        <dbReference type="ARBA" id="ARBA00022475"/>
    </source>
</evidence>